<evidence type="ECO:0000259" key="1">
    <source>
        <dbReference type="Pfam" id="PF05144"/>
    </source>
</evidence>
<reference evidence="3 4" key="1">
    <citation type="submission" date="2022-07" db="EMBL/GenBank/DDBJ databases">
        <title>Methylomonas rivi sp. nov., Methylomonas rosea sp. nov., Methylomonas aureus sp. nov. and Methylomonas subterranea sp. nov., four novel methanotrophs isolated from a freshwater creek and the deep terrestrial subsurface.</title>
        <authorList>
            <person name="Abin C."/>
            <person name="Sankaranarayanan K."/>
            <person name="Garner C."/>
            <person name="Sindelar R."/>
            <person name="Kotary K."/>
            <person name="Garner R."/>
            <person name="Barclay S."/>
            <person name="Lawson P."/>
            <person name="Krumholz L."/>
        </authorList>
    </citation>
    <scope>NUCLEOTIDE SEQUENCE [LARGE SCALE GENOMIC DNA]</scope>
    <source>
        <strain evidence="3 4">SURF-2</strain>
    </source>
</reference>
<accession>A0ABT1TIW0</accession>
<gene>
    <name evidence="3" type="ORF">NP590_11280</name>
</gene>
<evidence type="ECO:0000313" key="3">
    <source>
        <dbReference type="EMBL" id="MCQ8104689.1"/>
    </source>
</evidence>
<feature type="domain" description="Replication-associated protein G2P N-terminal" evidence="1">
    <location>
        <begin position="34"/>
        <end position="255"/>
    </location>
</feature>
<dbReference type="RefSeq" id="WP_256602490.1">
    <property type="nucleotide sequence ID" value="NZ_JANIBJ010000019.1"/>
</dbReference>
<dbReference type="InterPro" id="IPR022688">
    <property type="entry name" value="G2P_C"/>
</dbReference>
<dbReference type="Pfam" id="PF05155">
    <property type="entry name" value="G2P_X_C"/>
    <property type="match status" value="1"/>
</dbReference>
<dbReference type="Proteomes" id="UP001524499">
    <property type="component" value="Unassembled WGS sequence"/>
</dbReference>
<keyword evidence="4" id="KW-1185">Reference proteome</keyword>
<proteinExistence type="predicted"/>
<dbReference type="Pfam" id="PF05144">
    <property type="entry name" value="Phage_CRI"/>
    <property type="match status" value="1"/>
</dbReference>
<dbReference type="EMBL" id="JANIBJ010000019">
    <property type="protein sequence ID" value="MCQ8104689.1"/>
    <property type="molecule type" value="Genomic_DNA"/>
</dbReference>
<sequence>MFYDWLSCYQDYDFDLPIISESGWCFIDYTAPDDEQIKSPRQNKHQHEGSYSTSIQIHVKGRRLCVSGNPSRFNRLDNLFGLDTVDKCVGVYNTILQSLGLPMLTKCTRLGLMEVKQESGAIKFVPVVDGCIITTFHITTNIAVGAGTCIDTYIRAVSGLSYLNRRGRLHPDGKTADWLSNMGNAREMYPSIYDKANEMINGRGCTLARVKKKYGEHSEEYRYYHDLYQYCKEMGVARFEQKLNSPYLKKHNLQYFGLSDYSILNQLHSEFLNLDEKLKVNDMELETISQTLLSQHIVDNTKAANLTTLYAYQWMQGTKFDLSKSQVKVHRARLRKIGIDIAKPCNLHTFSPVVIKKVTEIEKRELQPPAFYKHPNHLRLVA</sequence>
<organism evidence="3 4">
    <name type="scientific">Methylomonas subterranea</name>
    <dbReference type="NCBI Taxonomy" id="2952225"/>
    <lineage>
        <taxon>Bacteria</taxon>
        <taxon>Pseudomonadati</taxon>
        <taxon>Pseudomonadota</taxon>
        <taxon>Gammaproteobacteria</taxon>
        <taxon>Methylococcales</taxon>
        <taxon>Methylococcaceae</taxon>
        <taxon>Methylomonas</taxon>
    </lineage>
</organism>
<comment type="caution">
    <text evidence="3">The sequence shown here is derived from an EMBL/GenBank/DDBJ whole genome shotgun (WGS) entry which is preliminary data.</text>
</comment>
<name>A0ABT1TIW0_9GAMM</name>
<evidence type="ECO:0000313" key="4">
    <source>
        <dbReference type="Proteomes" id="UP001524499"/>
    </source>
</evidence>
<feature type="domain" description="Replication-associated protein G2P C-terminal" evidence="2">
    <location>
        <begin position="292"/>
        <end position="376"/>
    </location>
</feature>
<dbReference type="InterPro" id="IPR022686">
    <property type="entry name" value="G2P_N"/>
</dbReference>
<evidence type="ECO:0000259" key="2">
    <source>
        <dbReference type="Pfam" id="PF05155"/>
    </source>
</evidence>
<protein>
    <submittedName>
        <fullName evidence="3">Phage/plasmid replication protein</fullName>
    </submittedName>
</protein>